<evidence type="ECO:0000313" key="3">
    <source>
        <dbReference type="EMBL" id="MDO1581753.1"/>
    </source>
</evidence>
<dbReference type="Pfam" id="PF00043">
    <property type="entry name" value="GST_C"/>
    <property type="match status" value="1"/>
</dbReference>
<organism evidence="3 4">
    <name type="scientific">Rhizobium oryzicola</name>
    <dbReference type="NCBI Taxonomy" id="1232668"/>
    <lineage>
        <taxon>Bacteria</taxon>
        <taxon>Pseudomonadati</taxon>
        <taxon>Pseudomonadota</taxon>
        <taxon>Alphaproteobacteria</taxon>
        <taxon>Hyphomicrobiales</taxon>
        <taxon>Rhizobiaceae</taxon>
        <taxon>Rhizobium/Agrobacterium group</taxon>
        <taxon>Rhizobium</taxon>
    </lineage>
</organism>
<comment type="caution">
    <text evidence="3">The sequence shown here is derived from an EMBL/GenBank/DDBJ whole genome shotgun (WGS) entry which is preliminary data.</text>
</comment>
<dbReference type="Gene3D" id="1.20.1050.10">
    <property type="match status" value="1"/>
</dbReference>
<dbReference type="EMBL" id="JAUKWQ010000001">
    <property type="protein sequence ID" value="MDO1581753.1"/>
    <property type="molecule type" value="Genomic_DNA"/>
</dbReference>
<dbReference type="RefSeq" id="WP_302075842.1">
    <property type="nucleotide sequence ID" value="NZ_JAUKWQ010000001.1"/>
</dbReference>
<dbReference type="InterPro" id="IPR036249">
    <property type="entry name" value="Thioredoxin-like_sf"/>
</dbReference>
<dbReference type="Gene3D" id="3.40.30.10">
    <property type="entry name" value="Glutaredoxin"/>
    <property type="match status" value="1"/>
</dbReference>
<dbReference type="PROSITE" id="PS50404">
    <property type="entry name" value="GST_NTER"/>
    <property type="match status" value="1"/>
</dbReference>
<dbReference type="SFLD" id="SFLDG00358">
    <property type="entry name" value="Main_(cytGST)"/>
    <property type="match status" value="1"/>
</dbReference>
<evidence type="ECO:0000259" key="2">
    <source>
        <dbReference type="PROSITE" id="PS50405"/>
    </source>
</evidence>
<reference evidence="3" key="2">
    <citation type="submission" date="2023-07" db="EMBL/GenBank/DDBJ databases">
        <authorList>
            <person name="Sun H."/>
        </authorList>
    </citation>
    <scope>NUCLEOTIDE SEQUENCE</scope>
    <source>
        <strain evidence="3">05753</strain>
    </source>
</reference>
<dbReference type="SUPFAM" id="SSF47616">
    <property type="entry name" value="GST C-terminal domain-like"/>
    <property type="match status" value="1"/>
</dbReference>
<dbReference type="SUPFAM" id="SSF52833">
    <property type="entry name" value="Thioredoxin-like"/>
    <property type="match status" value="1"/>
</dbReference>
<keyword evidence="4" id="KW-1185">Reference proteome</keyword>
<accession>A0ABT8SV36</accession>
<dbReference type="InterPro" id="IPR004046">
    <property type="entry name" value="GST_C"/>
</dbReference>
<gene>
    <name evidence="3" type="ORF">Q2T52_06535</name>
</gene>
<dbReference type="Proteomes" id="UP001169006">
    <property type="component" value="Unassembled WGS sequence"/>
</dbReference>
<feature type="domain" description="GST N-terminal" evidence="1">
    <location>
        <begin position="1"/>
        <end position="82"/>
    </location>
</feature>
<dbReference type="PROSITE" id="PS50405">
    <property type="entry name" value="GST_CTER"/>
    <property type="match status" value="1"/>
</dbReference>
<sequence>MFTLYVTKGSGNCFKPFLALVQLRQAFQVINVDILSGETRSDAFRAINPAAAVPYLRVESGEGVGESNAMLWFLADGSGLMPATPLEQAQSLQWMFFEQSKLEPFISPARFLSFIAPERGQGREQEIEGWREKARTGLAVLDAHLQGRAFMLGNTYGITDIALFGYVHVGAEAGIDMNRFPSVTAWMRRVEQTPDFTPLSALCATAKPFSPTSP</sequence>
<dbReference type="InterPro" id="IPR036282">
    <property type="entry name" value="Glutathione-S-Trfase_C_sf"/>
</dbReference>
<dbReference type="PANTHER" id="PTHR44051:SF2">
    <property type="entry name" value="HYPOTHETICAL GLUTATHIONE S-TRANSFERASE LIKE PROTEIN"/>
    <property type="match status" value="1"/>
</dbReference>
<evidence type="ECO:0000313" key="4">
    <source>
        <dbReference type="Proteomes" id="UP001169006"/>
    </source>
</evidence>
<evidence type="ECO:0000259" key="1">
    <source>
        <dbReference type="PROSITE" id="PS50404"/>
    </source>
</evidence>
<dbReference type="InterPro" id="IPR010987">
    <property type="entry name" value="Glutathione-S-Trfase_C-like"/>
</dbReference>
<protein>
    <submittedName>
        <fullName evidence="3">Glutathione S-transferase family protein</fullName>
    </submittedName>
</protein>
<dbReference type="InterPro" id="IPR040079">
    <property type="entry name" value="Glutathione_S-Trfase"/>
</dbReference>
<dbReference type="SFLD" id="SFLDS00019">
    <property type="entry name" value="Glutathione_Transferase_(cytos"/>
    <property type="match status" value="1"/>
</dbReference>
<dbReference type="PANTHER" id="PTHR44051">
    <property type="entry name" value="GLUTATHIONE S-TRANSFERASE-RELATED"/>
    <property type="match status" value="1"/>
</dbReference>
<proteinExistence type="predicted"/>
<dbReference type="Pfam" id="PF13409">
    <property type="entry name" value="GST_N_2"/>
    <property type="match status" value="1"/>
</dbReference>
<dbReference type="InterPro" id="IPR004045">
    <property type="entry name" value="Glutathione_S-Trfase_N"/>
</dbReference>
<feature type="domain" description="GST C-terminal" evidence="2">
    <location>
        <begin position="84"/>
        <end position="209"/>
    </location>
</feature>
<reference evidence="3" key="1">
    <citation type="journal article" date="2015" name="Int. J. Syst. Evol. Microbiol.">
        <title>Rhizobium oryzicola sp. nov., potential plant-growth-promoting endophytic bacteria isolated from rice roots.</title>
        <authorList>
            <person name="Zhang X.X."/>
            <person name="Gao J.S."/>
            <person name="Cao Y.H."/>
            <person name="Sheirdil R.A."/>
            <person name="Wang X.C."/>
            <person name="Zhang L."/>
        </authorList>
    </citation>
    <scope>NUCLEOTIDE SEQUENCE</scope>
    <source>
        <strain evidence="3">05753</strain>
    </source>
</reference>
<name>A0ABT8SV36_9HYPH</name>